<keyword evidence="3" id="KW-1185">Reference proteome</keyword>
<reference evidence="2 3" key="1">
    <citation type="submission" date="2023-07" db="EMBL/GenBank/DDBJ databases">
        <title>Genomic Encyclopedia of Type Strains, Phase IV (KMG-IV): sequencing the most valuable type-strain genomes for metagenomic binning, comparative biology and taxonomic classification.</title>
        <authorList>
            <person name="Goeker M."/>
        </authorList>
    </citation>
    <scope>NUCLEOTIDE SEQUENCE [LARGE SCALE GENOMIC DNA]</scope>
    <source>
        <strain evidence="2 3">DSM 9768</strain>
    </source>
</reference>
<keyword evidence="1" id="KW-0812">Transmembrane</keyword>
<dbReference type="EMBL" id="JAUSUG010000018">
    <property type="protein sequence ID" value="MDQ0256673.1"/>
    <property type="molecule type" value="Genomic_DNA"/>
</dbReference>
<keyword evidence="1" id="KW-0472">Membrane</keyword>
<name>A0ABU0A1T6_9BACI</name>
<proteinExistence type="predicted"/>
<accession>A0ABU0A1T6</accession>
<dbReference type="Proteomes" id="UP001230005">
    <property type="component" value="Unassembled WGS sequence"/>
</dbReference>
<evidence type="ECO:0000313" key="3">
    <source>
        <dbReference type="Proteomes" id="UP001230005"/>
    </source>
</evidence>
<protein>
    <submittedName>
        <fullName evidence="2">Uncharacterized protein</fullName>
    </submittedName>
</protein>
<organism evidence="2 3">
    <name type="scientific">Evansella vedderi</name>
    <dbReference type="NCBI Taxonomy" id="38282"/>
    <lineage>
        <taxon>Bacteria</taxon>
        <taxon>Bacillati</taxon>
        <taxon>Bacillota</taxon>
        <taxon>Bacilli</taxon>
        <taxon>Bacillales</taxon>
        <taxon>Bacillaceae</taxon>
        <taxon>Evansella</taxon>
    </lineage>
</organism>
<comment type="caution">
    <text evidence="2">The sequence shown here is derived from an EMBL/GenBank/DDBJ whole genome shotgun (WGS) entry which is preliminary data.</text>
</comment>
<gene>
    <name evidence="2" type="ORF">J2S74_004095</name>
</gene>
<keyword evidence="1" id="KW-1133">Transmembrane helix</keyword>
<evidence type="ECO:0000256" key="1">
    <source>
        <dbReference type="SAM" id="Phobius"/>
    </source>
</evidence>
<evidence type="ECO:0000313" key="2">
    <source>
        <dbReference type="EMBL" id="MDQ0256673.1"/>
    </source>
</evidence>
<sequence>MMELRVEEGLLIAKVSIEYQGIDFSLLGVSYKDSMHYINLTVILTVFCYSFFN</sequence>
<feature type="transmembrane region" description="Helical" evidence="1">
    <location>
        <begin position="34"/>
        <end position="52"/>
    </location>
</feature>